<dbReference type="GO" id="GO:0004553">
    <property type="term" value="F:hydrolase activity, hydrolyzing O-glycosyl compounds"/>
    <property type="evidence" value="ECO:0007669"/>
    <property type="project" value="InterPro"/>
</dbReference>
<dbReference type="InterPro" id="IPR051816">
    <property type="entry name" value="Glycosyl_Hydrolase_31"/>
</dbReference>
<evidence type="ECO:0000259" key="4">
    <source>
        <dbReference type="Pfam" id="PF13802"/>
    </source>
</evidence>
<dbReference type="CDD" id="cd06591">
    <property type="entry name" value="GH31_xylosidase_XylS"/>
    <property type="match status" value="1"/>
</dbReference>
<dbReference type="OrthoDB" id="10070917at2759"/>
<evidence type="ECO:0000313" key="6">
    <source>
        <dbReference type="EMBL" id="SPO28832.1"/>
    </source>
</evidence>
<organism evidence="6 7">
    <name type="scientific">Ustilago trichophora</name>
    <dbReference type="NCBI Taxonomy" id="86804"/>
    <lineage>
        <taxon>Eukaryota</taxon>
        <taxon>Fungi</taxon>
        <taxon>Dikarya</taxon>
        <taxon>Basidiomycota</taxon>
        <taxon>Ustilaginomycotina</taxon>
        <taxon>Ustilaginomycetes</taxon>
        <taxon>Ustilaginales</taxon>
        <taxon>Ustilaginaceae</taxon>
        <taxon>Ustilago</taxon>
    </lineage>
</organism>
<dbReference type="SUPFAM" id="SSF51445">
    <property type="entry name" value="(Trans)glycosidases"/>
    <property type="match status" value="1"/>
</dbReference>
<dbReference type="Pfam" id="PF13802">
    <property type="entry name" value="Gal_mutarotas_2"/>
    <property type="match status" value="1"/>
</dbReference>
<feature type="domain" description="Glycoside hydrolase family 31 N-terminal" evidence="4">
    <location>
        <begin position="22"/>
        <end position="189"/>
    </location>
</feature>
<keyword evidence="2" id="KW-0378">Hydrolase</keyword>
<keyword evidence="2" id="KW-0326">Glycosidase</keyword>
<dbReference type="Gene3D" id="3.20.20.80">
    <property type="entry name" value="Glycosidases"/>
    <property type="match status" value="1"/>
</dbReference>
<evidence type="ECO:0000256" key="2">
    <source>
        <dbReference type="RuleBase" id="RU361185"/>
    </source>
</evidence>
<dbReference type="AlphaFoldDB" id="A0A5C3EE92"/>
<dbReference type="EMBL" id="OOIN01000025">
    <property type="protein sequence ID" value="SPO28832.1"/>
    <property type="molecule type" value="Genomic_DNA"/>
</dbReference>
<dbReference type="SUPFAM" id="SSF51011">
    <property type="entry name" value="Glycosyl hydrolase domain"/>
    <property type="match status" value="1"/>
</dbReference>
<dbReference type="Gene3D" id="2.60.40.1760">
    <property type="entry name" value="glycosyl hydrolase (family 31)"/>
    <property type="match status" value="1"/>
</dbReference>
<gene>
    <name evidence="6" type="ORF">UTRI_05149_B</name>
</gene>
<reference evidence="6 7" key="1">
    <citation type="submission" date="2018-03" db="EMBL/GenBank/DDBJ databases">
        <authorList>
            <person name="Guldener U."/>
        </authorList>
    </citation>
    <scope>NUCLEOTIDE SEQUENCE [LARGE SCALE GENOMIC DNA]</scope>
    <source>
        <strain evidence="6 7">NBRC100155</strain>
    </source>
</reference>
<evidence type="ECO:0000256" key="1">
    <source>
        <dbReference type="ARBA" id="ARBA00007806"/>
    </source>
</evidence>
<accession>A0A5C3EE92</accession>
<evidence type="ECO:0000313" key="7">
    <source>
        <dbReference type="Proteomes" id="UP000324022"/>
    </source>
</evidence>
<dbReference type="Pfam" id="PF01055">
    <property type="entry name" value="Glyco_hydro_31_2nd"/>
    <property type="match status" value="1"/>
</dbReference>
<dbReference type="SUPFAM" id="SSF74650">
    <property type="entry name" value="Galactose mutarotase-like"/>
    <property type="match status" value="1"/>
</dbReference>
<feature type="domain" description="Glycosyl hydrolase family 31 C-terminal" evidence="5">
    <location>
        <begin position="580"/>
        <end position="668"/>
    </location>
</feature>
<dbReference type="InterPro" id="IPR011013">
    <property type="entry name" value="Gal_mutarotase_sf_dom"/>
</dbReference>
<feature type="domain" description="Glycoside hydrolase family 31 TIM barrel" evidence="3">
    <location>
        <begin position="235"/>
        <end position="569"/>
    </location>
</feature>
<evidence type="ECO:0000259" key="5">
    <source>
        <dbReference type="Pfam" id="PF21365"/>
    </source>
</evidence>
<dbReference type="Gene3D" id="2.60.40.1180">
    <property type="entry name" value="Golgi alpha-mannosidase II"/>
    <property type="match status" value="1"/>
</dbReference>
<dbReference type="InterPro" id="IPR025887">
    <property type="entry name" value="Glyco_hydro_31_N_dom"/>
</dbReference>
<keyword evidence="7" id="KW-1185">Reference proteome</keyword>
<dbReference type="PANTHER" id="PTHR43863:SF2">
    <property type="entry name" value="MALTASE-GLUCOAMYLASE"/>
    <property type="match status" value="1"/>
</dbReference>
<comment type="similarity">
    <text evidence="1 2">Belongs to the glycosyl hydrolase 31 family.</text>
</comment>
<dbReference type="InterPro" id="IPR000322">
    <property type="entry name" value="Glyco_hydro_31_TIM"/>
</dbReference>
<evidence type="ECO:0000259" key="3">
    <source>
        <dbReference type="Pfam" id="PF01055"/>
    </source>
</evidence>
<dbReference type="Pfam" id="PF21365">
    <property type="entry name" value="Glyco_hydro_31_3rd"/>
    <property type="match status" value="1"/>
</dbReference>
<dbReference type="InterPro" id="IPR013780">
    <property type="entry name" value="Glyco_hydro_b"/>
</dbReference>
<dbReference type="InterPro" id="IPR048395">
    <property type="entry name" value="Glyco_hydro_31_C"/>
</dbReference>
<proteinExistence type="inferred from homology"/>
<protein>
    <submittedName>
        <fullName evidence="6">Probable alpha-glucosidase 2</fullName>
    </submittedName>
</protein>
<sequence>MIETQGEKIHYRNDGELLFIEPWGPNAVRVRSTRASQFPQQDWALSEKPASSASVTAHQDGESGTVTLTNGKIVATMTKRGKIIISNSSGKVLLEEYARNREDFFDPKCSSLLVDAREFMPIQGSNSYQVTARFESQDPNEKIFGMGQYQQENLDLKGTDLELAQRNSQASVPFAQSSRGYGFLWNNPAVGRAVFGKNIMSFEAKSSEVLDYWVVAGDSPAEIAHAYADVSGKVPMMPEYGLGFWQCKLRYQTQEELLTVARKHKSLGLPLDVIVCDFFHWPTQGEWKFDPTYWPDPKAMVDELKAMDVELMVSIWPTVDVRSENYQELKEKGYMVRTDRGCRMQMDYMGNCEWYDFSSKESREWIWRTVKKNYYDLGIKVFWLDEAEPEFLTYAFENYRLSTGPVLAVGNEYPRAYARAFYEGQTQEGQQNVVNLLRCAWAGSQKYGALVWSGDIASSWPSLRCQLSAGLSMGLAGITWWTTDIGGFHGGAPADPAFRELLVRWFQWGTFCPVMRLHGYREPIKPQFGTTGGAACCSGADNELWSYGEEVYEILKRFVLLREKLRDYTRSLMEEAHEKGSPVMRTMFYEFPNDTAAWDAEDCYMYGSKYLVAPILHAGQTKRNVYLPKGARWVRVFVGAEDKEGESYEGGQTVEVDAPLAEIPVFERK</sequence>
<name>A0A5C3EE92_9BASI</name>
<dbReference type="GO" id="GO:0005975">
    <property type="term" value="P:carbohydrate metabolic process"/>
    <property type="evidence" value="ECO:0007669"/>
    <property type="project" value="InterPro"/>
</dbReference>
<dbReference type="CDD" id="cd14752">
    <property type="entry name" value="GH31_N"/>
    <property type="match status" value="1"/>
</dbReference>
<dbReference type="GO" id="GO:0030246">
    <property type="term" value="F:carbohydrate binding"/>
    <property type="evidence" value="ECO:0007669"/>
    <property type="project" value="InterPro"/>
</dbReference>
<dbReference type="InterPro" id="IPR017853">
    <property type="entry name" value="GH"/>
</dbReference>
<dbReference type="Proteomes" id="UP000324022">
    <property type="component" value="Unassembled WGS sequence"/>
</dbReference>
<dbReference type="PANTHER" id="PTHR43863">
    <property type="entry name" value="HYDROLASE, PUTATIVE (AFU_ORTHOLOGUE AFUA_1G03140)-RELATED"/>
    <property type="match status" value="1"/>
</dbReference>